<evidence type="ECO:0000313" key="1">
    <source>
        <dbReference type="EMBL" id="RST58591.1"/>
    </source>
</evidence>
<gene>
    <name evidence="1" type="ORF">D5F11_016280</name>
</gene>
<dbReference type="Proteomes" id="UP000287296">
    <property type="component" value="Unassembled WGS sequence"/>
</dbReference>
<evidence type="ECO:0008006" key="3">
    <source>
        <dbReference type="Google" id="ProtNLM"/>
    </source>
</evidence>
<organism evidence="1 2">
    <name type="scientific">Siminovitchia terrae</name>
    <name type="common">Bacillus terrae</name>
    <dbReference type="NCBI Taxonomy" id="1914933"/>
    <lineage>
        <taxon>Bacteria</taxon>
        <taxon>Bacillati</taxon>
        <taxon>Bacillota</taxon>
        <taxon>Bacilli</taxon>
        <taxon>Bacillales</taxon>
        <taxon>Bacillaceae</taxon>
        <taxon>Siminovitchia</taxon>
    </lineage>
</organism>
<dbReference type="EMBL" id="QYTW02000018">
    <property type="protein sequence ID" value="RST58591.1"/>
    <property type="molecule type" value="Genomic_DNA"/>
</dbReference>
<dbReference type="AlphaFoldDB" id="A0A429X5M2"/>
<dbReference type="RefSeq" id="WP_120117706.1">
    <property type="nucleotide sequence ID" value="NZ_QYTW02000018.1"/>
</dbReference>
<accession>A0A429X5M2</accession>
<comment type="caution">
    <text evidence="1">The sequence shown here is derived from an EMBL/GenBank/DDBJ whole genome shotgun (WGS) entry which is preliminary data.</text>
</comment>
<dbReference type="OrthoDB" id="2924197at2"/>
<name>A0A429X5M2_SIMTE</name>
<reference evidence="1 2" key="1">
    <citation type="submission" date="2018-12" db="EMBL/GenBank/DDBJ databases">
        <authorList>
            <person name="Sun L."/>
            <person name="Chen Z."/>
        </authorList>
    </citation>
    <scope>NUCLEOTIDE SEQUENCE [LARGE SCALE GENOMIC DNA]</scope>
    <source>
        <strain evidence="1 2">LMG 29736</strain>
    </source>
</reference>
<proteinExistence type="predicted"/>
<protein>
    <recommendedName>
        <fullName evidence="3">Cthe-2314-like HEPN domain-containing protein</fullName>
    </recommendedName>
</protein>
<evidence type="ECO:0000313" key="2">
    <source>
        <dbReference type="Proteomes" id="UP000287296"/>
    </source>
</evidence>
<sequence length="234" mass="27553">MIIEMDSLDQVKEVLNEYKNYMRPAISENQLNHDNIISVGKSLMILRSYASSREFGRTYYFKLMISDIFSCLYAIKKQLPSRFFYFSYRSAIESFLRSNSGHKSNTKDMTELFNDFKETNKEILQSKHLIGEFYQTIRSIYRKSSGYVHGNPQLSFNIKNSIEDIGNQDKDHSALLIELNKLITLFKKFYLTKDNDLAVLKHVYLFRIEQLRYLLSKSENQLFFSSTSPLEDTE</sequence>